<reference evidence="8 9" key="1">
    <citation type="journal article" date="2021" name="Nat. Plants">
        <title>The Taxus genome provides insights into paclitaxel biosynthesis.</title>
        <authorList>
            <person name="Xiong X."/>
            <person name="Gou J."/>
            <person name="Liao Q."/>
            <person name="Li Y."/>
            <person name="Zhou Q."/>
            <person name="Bi G."/>
            <person name="Li C."/>
            <person name="Du R."/>
            <person name="Wang X."/>
            <person name="Sun T."/>
            <person name="Guo L."/>
            <person name="Liang H."/>
            <person name="Lu P."/>
            <person name="Wu Y."/>
            <person name="Zhang Z."/>
            <person name="Ro D.K."/>
            <person name="Shang Y."/>
            <person name="Huang S."/>
            <person name="Yan J."/>
        </authorList>
    </citation>
    <scope>NUCLEOTIDE SEQUENCE [LARGE SCALE GENOMIC DNA]</scope>
    <source>
        <strain evidence="8">Ta-2019</strain>
    </source>
</reference>
<dbReference type="InterPro" id="IPR012951">
    <property type="entry name" value="BBE"/>
</dbReference>
<dbReference type="GO" id="GO:0071949">
    <property type="term" value="F:FAD binding"/>
    <property type="evidence" value="ECO:0007669"/>
    <property type="project" value="InterPro"/>
</dbReference>
<dbReference type="OMA" id="MASKTAW"/>
<comment type="caution">
    <text evidence="8">The sequence shown here is derived from an EMBL/GenBank/DDBJ whole genome shotgun (WGS) entry which is preliminary data.</text>
</comment>
<gene>
    <name evidence="8" type="ORF">KI387_010997</name>
</gene>
<evidence type="ECO:0000313" key="9">
    <source>
        <dbReference type="Proteomes" id="UP000824469"/>
    </source>
</evidence>
<dbReference type="Proteomes" id="UP000824469">
    <property type="component" value="Unassembled WGS sequence"/>
</dbReference>
<keyword evidence="5" id="KW-0274">FAD</keyword>
<comment type="similarity">
    <text evidence="2">Belongs to the oxygen-dependent FAD-linked oxidoreductase family.</text>
</comment>
<dbReference type="Pfam" id="PF01565">
    <property type="entry name" value="FAD_binding_4"/>
    <property type="match status" value="1"/>
</dbReference>
<dbReference type="EMBL" id="JAHRHJ020000008">
    <property type="protein sequence ID" value="KAH9306593.1"/>
    <property type="molecule type" value="Genomic_DNA"/>
</dbReference>
<evidence type="ECO:0000256" key="6">
    <source>
        <dbReference type="ARBA" id="ARBA00023180"/>
    </source>
</evidence>
<dbReference type="Gene3D" id="3.30.465.10">
    <property type="match status" value="1"/>
</dbReference>
<dbReference type="AlphaFoldDB" id="A0AA38FNQ7"/>
<evidence type="ECO:0000313" key="8">
    <source>
        <dbReference type="EMBL" id="KAH9306593.1"/>
    </source>
</evidence>
<dbReference type="Pfam" id="PF08031">
    <property type="entry name" value="BBE"/>
    <property type="match status" value="1"/>
</dbReference>
<dbReference type="PANTHER" id="PTHR32448">
    <property type="entry name" value="OS08G0158400 PROTEIN"/>
    <property type="match status" value="1"/>
</dbReference>
<dbReference type="InterPro" id="IPR016166">
    <property type="entry name" value="FAD-bd_PCMH"/>
</dbReference>
<dbReference type="Gene3D" id="3.40.462.20">
    <property type="match status" value="1"/>
</dbReference>
<evidence type="ECO:0000259" key="7">
    <source>
        <dbReference type="PROSITE" id="PS51387"/>
    </source>
</evidence>
<comment type="cofactor">
    <cofactor evidence="1">
        <name>FAD</name>
        <dbReference type="ChEBI" id="CHEBI:57692"/>
    </cofactor>
</comment>
<evidence type="ECO:0000256" key="1">
    <source>
        <dbReference type="ARBA" id="ARBA00001974"/>
    </source>
</evidence>
<dbReference type="InterPro" id="IPR036318">
    <property type="entry name" value="FAD-bd_PCMH-like_sf"/>
</dbReference>
<organism evidence="8 9">
    <name type="scientific">Taxus chinensis</name>
    <name type="common">Chinese yew</name>
    <name type="synonym">Taxus wallichiana var. chinensis</name>
    <dbReference type="NCBI Taxonomy" id="29808"/>
    <lineage>
        <taxon>Eukaryota</taxon>
        <taxon>Viridiplantae</taxon>
        <taxon>Streptophyta</taxon>
        <taxon>Embryophyta</taxon>
        <taxon>Tracheophyta</taxon>
        <taxon>Spermatophyta</taxon>
        <taxon>Pinopsida</taxon>
        <taxon>Pinidae</taxon>
        <taxon>Conifers II</taxon>
        <taxon>Cupressales</taxon>
        <taxon>Taxaceae</taxon>
        <taxon>Taxus</taxon>
    </lineage>
</organism>
<accession>A0AA38FNQ7</accession>
<dbReference type="InterPro" id="IPR016167">
    <property type="entry name" value="FAD-bd_PCMH_sub1"/>
</dbReference>
<dbReference type="GO" id="GO:0016491">
    <property type="term" value="F:oxidoreductase activity"/>
    <property type="evidence" value="ECO:0007669"/>
    <property type="project" value="InterPro"/>
</dbReference>
<evidence type="ECO:0000256" key="3">
    <source>
        <dbReference type="ARBA" id="ARBA00022630"/>
    </source>
</evidence>
<evidence type="ECO:0000256" key="4">
    <source>
        <dbReference type="ARBA" id="ARBA00022729"/>
    </source>
</evidence>
<dbReference type="SUPFAM" id="SSF56176">
    <property type="entry name" value="FAD-binding/transporter-associated domain-like"/>
    <property type="match status" value="1"/>
</dbReference>
<feature type="domain" description="FAD-binding PCMH-type" evidence="7">
    <location>
        <begin position="72"/>
        <end position="247"/>
    </location>
</feature>
<keyword evidence="9" id="KW-1185">Reference proteome</keyword>
<keyword evidence="6" id="KW-0325">Glycoprotein</keyword>
<sequence length="528" mass="58428">MALWTCVRFISVFVVFSAVTFGDVFVSTETLISCLTRSGVTNVTLRSSSSSSPNYDSLLKFSLQNLRYAESNVLKPYALIIPHSKEHVVKSVQCCIQHRWEMHVRSGGHSYEGLSSTSRNPNFVIIDLMELDGVLVDMRSKTAWVESGATVGQLYSAIADKTARYGFPAGICPTIGVGGHLSGGGLSLLSRKYGLSADNVVNALLVDANGNLVDREGMGPDVFWALRGGGGGSWGVVISWKIKLVKLPPKTTVFNVPYTGRDRINNLLNRWQAVAPSVDENLYIRAFLFGGNPEVKLAFSGMFLGSLPKLLQLVNKTFPEMGLVAANCNETDWIGSMIYTAVSNGYSPELRNRFLSTKSYFKIKSDFVTNPISASGFQGVWKIMEEQSNSIMILAPLGGIMNRIPSTQLPFPHRVGYLYVIQYVLTWNERTKDAQSLSWMQKLYKYTTPYVSKSPRAAYVNYLDLDLGTTPAINGTSTLEQPNSWGYNYFAENFERLVQVKNQFDPNNIFRNAQSIPLSITSTTDSLS</sequence>
<dbReference type="Gene3D" id="3.30.43.10">
    <property type="entry name" value="Uridine Diphospho-n-acetylenolpyruvylglucosamine Reductase, domain 2"/>
    <property type="match status" value="1"/>
</dbReference>
<keyword evidence="4" id="KW-0732">Signal</keyword>
<evidence type="ECO:0000256" key="5">
    <source>
        <dbReference type="ARBA" id="ARBA00022827"/>
    </source>
</evidence>
<proteinExistence type="inferred from homology"/>
<dbReference type="PROSITE" id="PS51387">
    <property type="entry name" value="FAD_PCMH"/>
    <property type="match status" value="1"/>
</dbReference>
<keyword evidence="3" id="KW-0285">Flavoprotein</keyword>
<dbReference type="InterPro" id="IPR016169">
    <property type="entry name" value="FAD-bd_PCMH_sub2"/>
</dbReference>
<dbReference type="InterPro" id="IPR006094">
    <property type="entry name" value="Oxid_FAD_bind_N"/>
</dbReference>
<evidence type="ECO:0000256" key="2">
    <source>
        <dbReference type="ARBA" id="ARBA00005466"/>
    </source>
</evidence>
<protein>
    <recommendedName>
        <fullName evidence="7">FAD-binding PCMH-type domain-containing protein</fullName>
    </recommendedName>
</protein>
<name>A0AA38FNQ7_TAXCH</name>